<dbReference type="EMBL" id="JACYCC010000128">
    <property type="protein sequence ID" value="KAF8675077.1"/>
    <property type="molecule type" value="Genomic_DNA"/>
</dbReference>
<gene>
    <name evidence="2" type="ORF">RDB_LOCUS64293</name>
    <name evidence="4" type="ORF">RHS03_06821</name>
    <name evidence="3" type="ORF">RHS04_06892</name>
</gene>
<feature type="compositionally biased region" description="Low complexity" evidence="1">
    <location>
        <begin position="16"/>
        <end position="27"/>
    </location>
</feature>
<dbReference type="Proteomes" id="UP000663840">
    <property type="component" value="Unassembled WGS sequence"/>
</dbReference>
<feature type="compositionally biased region" description="Polar residues" evidence="1">
    <location>
        <begin position="1"/>
        <end position="10"/>
    </location>
</feature>
<reference evidence="3" key="1">
    <citation type="submission" date="2020-09" db="EMBL/GenBank/DDBJ databases">
        <title>Comparative genome analyses of four rice-infecting Rhizoctonia solani isolates reveal extensive enrichment of homogalacturonan modification genes.</title>
        <authorList>
            <person name="Lee D.-Y."/>
            <person name="Jeon J."/>
            <person name="Kim K.-T."/>
            <person name="Cheong K."/>
            <person name="Song H."/>
            <person name="Choi G."/>
            <person name="Ko J."/>
            <person name="Opiyo S.O."/>
            <person name="Zuo S."/>
            <person name="Madhav S."/>
            <person name="Lee Y.-H."/>
            <person name="Wang G.-L."/>
        </authorList>
    </citation>
    <scope>NUCLEOTIDE SEQUENCE</scope>
    <source>
        <strain evidence="4">AG1-IA WGL</strain>
        <strain evidence="3">AG1-IA YN-7</strain>
    </source>
</reference>
<dbReference type="Proteomes" id="UP000602905">
    <property type="component" value="Unassembled WGS sequence"/>
</dbReference>
<dbReference type="OrthoDB" id="3247268at2759"/>
<dbReference type="EMBL" id="JACYCD010000236">
    <property type="protein sequence ID" value="KAF8699820.1"/>
    <property type="molecule type" value="Genomic_DNA"/>
</dbReference>
<evidence type="ECO:0000313" key="2">
    <source>
        <dbReference type="EMBL" id="CAE6429945.1"/>
    </source>
</evidence>
<feature type="region of interest" description="Disordered" evidence="1">
    <location>
        <begin position="77"/>
        <end position="138"/>
    </location>
</feature>
<feature type="compositionally biased region" description="Basic and acidic residues" evidence="1">
    <location>
        <begin position="83"/>
        <end position="94"/>
    </location>
</feature>
<feature type="region of interest" description="Disordered" evidence="1">
    <location>
        <begin position="1"/>
        <end position="41"/>
    </location>
</feature>
<dbReference type="EMBL" id="CAJMWR010001602">
    <property type="protein sequence ID" value="CAE6429945.1"/>
    <property type="molecule type" value="Genomic_DNA"/>
</dbReference>
<organism evidence="2 5">
    <name type="scientific">Rhizoctonia solani</name>
    <dbReference type="NCBI Taxonomy" id="456999"/>
    <lineage>
        <taxon>Eukaryota</taxon>
        <taxon>Fungi</taxon>
        <taxon>Dikarya</taxon>
        <taxon>Basidiomycota</taxon>
        <taxon>Agaricomycotina</taxon>
        <taxon>Agaricomycetes</taxon>
        <taxon>Cantharellales</taxon>
        <taxon>Ceratobasidiaceae</taxon>
        <taxon>Rhizoctonia</taxon>
    </lineage>
</organism>
<name>A0A8H2XT31_9AGAM</name>
<evidence type="ECO:0000313" key="4">
    <source>
        <dbReference type="EMBL" id="KAF8699820.1"/>
    </source>
</evidence>
<evidence type="ECO:0000256" key="1">
    <source>
        <dbReference type="SAM" id="MobiDB-lite"/>
    </source>
</evidence>
<evidence type="ECO:0000313" key="3">
    <source>
        <dbReference type="EMBL" id="KAF8675077.1"/>
    </source>
</evidence>
<comment type="caution">
    <text evidence="2">The sequence shown here is derived from an EMBL/GenBank/DDBJ whole genome shotgun (WGS) entry which is preliminary data.</text>
</comment>
<protein>
    <submittedName>
        <fullName evidence="2">Uncharacterized protein</fullName>
    </submittedName>
</protein>
<sequence length="138" mass="15305">MAEPGSTSFSEDWDRTTPAPSTPPSNSRLLPDGTPGGSRSLSDLMRLHAEHGKENLQLNPQEEQRLEEELARWVNSEEDDETYFGRRSLDDASARPRGTVEFGRPRGQSESNVNGQDPRERKDSSKMLIPGRGVIAGK</sequence>
<reference evidence="2" key="2">
    <citation type="submission" date="2021-01" db="EMBL/GenBank/DDBJ databases">
        <authorList>
            <person name="Kaushik A."/>
        </authorList>
    </citation>
    <scope>NUCLEOTIDE SEQUENCE</scope>
    <source>
        <strain evidence="2">AG1-1A</strain>
    </source>
</reference>
<evidence type="ECO:0000313" key="5">
    <source>
        <dbReference type="Proteomes" id="UP000663840"/>
    </source>
</evidence>
<accession>A0A8H2XT31</accession>
<dbReference type="AlphaFoldDB" id="A0A8H2XT31"/>
<proteinExistence type="predicted"/>
<dbReference type="Proteomes" id="UP000650582">
    <property type="component" value="Unassembled WGS sequence"/>
</dbReference>